<feature type="compositionally biased region" description="Low complexity" evidence="1">
    <location>
        <begin position="98"/>
        <end position="116"/>
    </location>
</feature>
<dbReference type="EMBL" id="JBCEZU010000013">
    <property type="protein sequence ID" value="KAK9540648.1"/>
    <property type="molecule type" value="Genomic_DNA"/>
</dbReference>
<keyword evidence="3" id="KW-1185">Reference proteome</keyword>
<organism evidence="2 3">
    <name type="scientific">Zoarces viviparus</name>
    <name type="common">Viviparous eelpout</name>
    <name type="synonym">Blennius viviparus</name>
    <dbReference type="NCBI Taxonomy" id="48416"/>
    <lineage>
        <taxon>Eukaryota</taxon>
        <taxon>Metazoa</taxon>
        <taxon>Chordata</taxon>
        <taxon>Craniata</taxon>
        <taxon>Vertebrata</taxon>
        <taxon>Euteleostomi</taxon>
        <taxon>Actinopterygii</taxon>
        <taxon>Neopterygii</taxon>
        <taxon>Teleostei</taxon>
        <taxon>Neoteleostei</taxon>
        <taxon>Acanthomorphata</taxon>
        <taxon>Eupercaria</taxon>
        <taxon>Perciformes</taxon>
        <taxon>Cottioidei</taxon>
        <taxon>Zoarcales</taxon>
        <taxon>Zoarcidae</taxon>
        <taxon>Zoarcinae</taxon>
        <taxon>Zoarces</taxon>
    </lineage>
</organism>
<sequence length="131" mass="13494">MWQLLARRSSRKRGGHRLPLRAVTVSIVFCRLLAAGPSARSGDPSGLQIPGFIKAGLTASVSACAFAADATLTDENKSGQGEERASAPLPPGEVTLKSSGSSPPSLPTSSPRSPTPQLRCAKNSAGSGRKK</sequence>
<proteinExistence type="predicted"/>
<name>A0AAW1G2T2_ZOAVI</name>
<evidence type="ECO:0000313" key="2">
    <source>
        <dbReference type="EMBL" id="KAK9540648.1"/>
    </source>
</evidence>
<dbReference type="AlphaFoldDB" id="A0AAW1G2T2"/>
<feature type="compositionally biased region" description="Basic and acidic residues" evidence="1">
    <location>
        <begin position="74"/>
        <end position="85"/>
    </location>
</feature>
<protein>
    <submittedName>
        <fullName evidence="2">Uncharacterized protein</fullName>
    </submittedName>
</protein>
<dbReference type="Proteomes" id="UP001488805">
    <property type="component" value="Unassembled WGS sequence"/>
</dbReference>
<reference evidence="2 3" key="1">
    <citation type="journal article" date="2024" name="Genome Biol. Evol.">
        <title>Chromosome-level genome assembly of the viviparous eelpout Zoarces viviparus.</title>
        <authorList>
            <person name="Fuhrmann N."/>
            <person name="Brasseur M.V."/>
            <person name="Bakowski C.E."/>
            <person name="Podsiadlowski L."/>
            <person name="Prost S."/>
            <person name="Krehenwinkel H."/>
            <person name="Mayer C."/>
        </authorList>
    </citation>
    <scope>NUCLEOTIDE SEQUENCE [LARGE SCALE GENOMIC DNA]</scope>
    <source>
        <strain evidence="2">NO-MEL_2022_Ind0_liver</strain>
    </source>
</reference>
<evidence type="ECO:0000313" key="3">
    <source>
        <dbReference type="Proteomes" id="UP001488805"/>
    </source>
</evidence>
<evidence type="ECO:0000256" key="1">
    <source>
        <dbReference type="SAM" id="MobiDB-lite"/>
    </source>
</evidence>
<gene>
    <name evidence="2" type="ORF">VZT92_003088</name>
</gene>
<feature type="region of interest" description="Disordered" evidence="1">
    <location>
        <begin position="74"/>
        <end position="131"/>
    </location>
</feature>
<accession>A0AAW1G2T2</accession>
<comment type="caution">
    <text evidence="2">The sequence shown here is derived from an EMBL/GenBank/DDBJ whole genome shotgun (WGS) entry which is preliminary data.</text>
</comment>